<comment type="subcellular location">
    <subcellularLocation>
        <location evidence="1">Membrane</location>
        <topology evidence="1">Multi-pass membrane protein</topology>
    </subcellularLocation>
</comment>
<evidence type="ECO:0000259" key="6">
    <source>
        <dbReference type="Pfam" id="PF12698"/>
    </source>
</evidence>
<dbReference type="InterPro" id="IPR052902">
    <property type="entry name" value="ABC-2_transporter"/>
</dbReference>
<feature type="transmembrane region" description="Helical" evidence="5">
    <location>
        <begin position="348"/>
        <end position="370"/>
    </location>
</feature>
<feature type="transmembrane region" description="Helical" evidence="5">
    <location>
        <begin position="229"/>
        <end position="251"/>
    </location>
</feature>
<keyword evidence="4 5" id="KW-0472">Membrane</keyword>
<gene>
    <name evidence="7" type="ORF">SAMN05421804_103284</name>
</gene>
<evidence type="ECO:0000313" key="7">
    <source>
        <dbReference type="EMBL" id="SDI63120.1"/>
    </source>
</evidence>
<feature type="domain" description="ABC-2 type transporter transmembrane" evidence="6">
    <location>
        <begin position="17"/>
        <end position="367"/>
    </location>
</feature>
<dbReference type="EMBL" id="FNDZ01000003">
    <property type="protein sequence ID" value="SDI63120.1"/>
    <property type="molecule type" value="Genomic_DNA"/>
</dbReference>
<feature type="transmembrane region" description="Helical" evidence="5">
    <location>
        <begin position="291"/>
        <end position="310"/>
    </location>
</feature>
<keyword evidence="2 5" id="KW-0812">Transmembrane</keyword>
<feature type="transmembrane region" description="Helical" evidence="5">
    <location>
        <begin position="20"/>
        <end position="38"/>
    </location>
</feature>
<proteinExistence type="predicted"/>
<organism evidence="7 8">
    <name type="scientific">Proteiniclasticum ruminis</name>
    <dbReference type="NCBI Taxonomy" id="398199"/>
    <lineage>
        <taxon>Bacteria</taxon>
        <taxon>Bacillati</taxon>
        <taxon>Bacillota</taxon>
        <taxon>Clostridia</taxon>
        <taxon>Eubacteriales</taxon>
        <taxon>Clostridiaceae</taxon>
        <taxon>Proteiniclasticum</taxon>
    </lineage>
</organism>
<dbReference type="InterPro" id="IPR013525">
    <property type="entry name" value="ABC2_TM"/>
</dbReference>
<accession>A0A1G8M6X7</accession>
<sequence length="378" mass="42410">MFMHIYKYRLKKLLRTKEMIFWTLAFPILLSVFFHLAFQNLDRAEAFDPIATAVVADAAYQENSFFQEVLKDVSSGEEPLLTYSEVSLKEAETLLENGDIYGYFLVGNPIAMTVKTSGLSQNILRLFLDQVNQRFSMITSISMVNPESMESFVKALGESVTYTIEKEKSTAPPSQILNYFYSLIAMACMYGAFFGSDEITDIEANISMRAARIQVAPVHKLKAFAASSLASYTVLLVNTSILLLFLAYVLGIDFGERAFYIVLTAFAGTLTGITFGSFISSLVKKNENMKSAVIVAVTMGGSFLAGMMYAQMKYIVYDKAPVLAYLNPVNLITDSFYSLYYFTDMGRYFQNLALLLVMTIVFGLGTYLSLRRRRYASI</sequence>
<reference evidence="7 8" key="1">
    <citation type="submission" date="2016-10" db="EMBL/GenBank/DDBJ databases">
        <authorList>
            <person name="de Groot N.N."/>
        </authorList>
    </citation>
    <scope>NUCLEOTIDE SEQUENCE [LARGE SCALE GENOMIC DNA]</scope>
    <source>
        <strain evidence="7 8">CGMCC 1.5058</strain>
    </source>
</reference>
<evidence type="ECO:0000256" key="4">
    <source>
        <dbReference type="ARBA" id="ARBA00023136"/>
    </source>
</evidence>
<protein>
    <submittedName>
        <fullName evidence="7">ABC-2 type transport system permease protein</fullName>
    </submittedName>
</protein>
<dbReference type="PANTHER" id="PTHR43027">
    <property type="entry name" value="DOXORUBICIN RESISTANCE ABC TRANSPORTER PERMEASE PROTEIN DRRC-RELATED"/>
    <property type="match status" value="1"/>
</dbReference>
<evidence type="ECO:0000256" key="2">
    <source>
        <dbReference type="ARBA" id="ARBA00022692"/>
    </source>
</evidence>
<feature type="transmembrane region" description="Helical" evidence="5">
    <location>
        <begin position="176"/>
        <end position="195"/>
    </location>
</feature>
<dbReference type="Pfam" id="PF12698">
    <property type="entry name" value="ABC2_membrane_3"/>
    <property type="match status" value="1"/>
</dbReference>
<name>A0A1G8M6X7_9CLOT</name>
<evidence type="ECO:0000256" key="3">
    <source>
        <dbReference type="ARBA" id="ARBA00022989"/>
    </source>
</evidence>
<keyword evidence="3 5" id="KW-1133">Transmembrane helix</keyword>
<dbReference type="Proteomes" id="UP000183255">
    <property type="component" value="Unassembled WGS sequence"/>
</dbReference>
<evidence type="ECO:0000313" key="8">
    <source>
        <dbReference type="Proteomes" id="UP000183255"/>
    </source>
</evidence>
<dbReference type="AlphaFoldDB" id="A0A1G8M6X7"/>
<dbReference type="PANTHER" id="PTHR43027:SF1">
    <property type="entry name" value="DOXORUBICIN RESISTANCE ABC TRANSPORTER PERMEASE PROTEIN DRRC-RELATED"/>
    <property type="match status" value="1"/>
</dbReference>
<evidence type="ECO:0000256" key="5">
    <source>
        <dbReference type="SAM" id="Phobius"/>
    </source>
</evidence>
<evidence type="ECO:0000256" key="1">
    <source>
        <dbReference type="ARBA" id="ARBA00004141"/>
    </source>
</evidence>
<dbReference type="GO" id="GO:0016020">
    <property type="term" value="C:membrane"/>
    <property type="evidence" value="ECO:0007669"/>
    <property type="project" value="UniProtKB-SubCell"/>
</dbReference>
<feature type="transmembrane region" description="Helical" evidence="5">
    <location>
        <begin position="258"/>
        <end position="279"/>
    </location>
</feature>
<dbReference type="GO" id="GO:0140359">
    <property type="term" value="F:ABC-type transporter activity"/>
    <property type="evidence" value="ECO:0007669"/>
    <property type="project" value="InterPro"/>
</dbReference>
<dbReference type="RefSeq" id="WP_031574903.1">
    <property type="nucleotide sequence ID" value="NZ_DAMAXS010000002.1"/>
</dbReference>